<dbReference type="AlphaFoldDB" id="A0A0E9S7L1"/>
<reference evidence="1" key="2">
    <citation type="journal article" date="2015" name="Fish Shellfish Immunol.">
        <title>Early steps in the European eel (Anguilla anguilla)-Vibrio vulnificus interaction in the gills: Role of the RtxA13 toxin.</title>
        <authorList>
            <person name="Callol A."/>
            <person name="Pajuelo D."/>
            <person name="Ebbesson L."/>
            <person name="Teles M."/>
            <person name="MacKenzie S."/>
            <person name="Amaro C."/>
        </authorList>
    </citation>
    <scope>NUCLEOTIDE SEQUENCE</scope>
</reference>
<sequence length="20" mass="2230">MYTSTTAVNAFFVCKKMCIA</sequence>
<accession>A0A0E9S7L1</accession>
<evidence type="ECO:0000313" key="1">
    <source>
        <dbReference type="EMBL" id="JAH36665.1"/>
    </source>
</evidence>
<reference evidence="1" key="1">
    <citation type="submission" date="2014-11" db="EMBL/GenBank/DDBJ databases">
        <authorList>
            <person name="Amaro Gonzalez C."/>
        </authorList>
    </citation>
    <scope>NUCLEOTIDE SEQUENCE</scope>
</reference>
<name>A0A0E9S7L1_ANGAN</name>
<dbReference type="EMBL" id="GBXM01071912">
    <property type="protein sequence ID" value="JAH36665.1"/>
    <property type="molecule type" value="Transcribed_RNA"/>
</dbReference>
<protein>
    <submittedName>
        <fullName evidence="1">Uncharacterized protein</fullName>
    </submittedName>
</protein>
<proteinExistence type="predicted"/>
<organism evidence="1">
    <name type="scientific">Anguilla anguilla</name>
    <name type="common">European freshwater eel</name>
    <name type="synonym">Muraena anguilla</name>
    <dbReference type="NCBI Taxonomy" id="7936"/>
    <lineage>
        <taxon>Eukaryota</taxon>
        <taxon>Metazoa</taxon>
        <taxon>Chordata</taxon>
        <taxon>Craniata</taxon>
        <taxon>Vertebrata</taxon>
        <taxon>Euteleostomi</taxon>
        <taxon>Actinopterygii</taxon>
        <taxon>Neopterygii</taxon>
        <taxon>Teleostei</taxon>
        <taxon>Anguilliformes</taxon>
        <taxon>Anguillidae</taxon>
        <taxon>Anguilla</taxon>
    </lineage>
</organism>